<evidence type="ECO:0008006" key="3">
    <source>
        <dbReference type="Google" id="ProtNLM"/>
    </source>
</evidence>
<name>A0A561VSQ9_ACTTI</name>
<dbReference type="EMBL" id="VIWY01000004">
    <property type="protein sequence ID" value="TWG14647.1"/>
    <property type="molecule type" value="Genomic_DNA"/>
</dbReference>
<sequence length="78" mass="7808">MRAADPAAPVRGAGDAARFFVGRAHGAMPATVDGTAGALVHTPQGARIALSFTVAGDRIIAIEAIMDPGESIVIEPVG</sequence>
<dbReference type="Proteomes" id="UP000320239">
    <property type="component" value="Unassembled WGS sequence"/>
</dbReference>
<reference evidence="1 2" key="1">
    <citation type="submission" date="2019-06" db="EMBL/GenBank/DDBJ databases">
        <title>Sequencing the genomes of 1000 actinobacteria strains.</title>
        <authorList>
            <person name="Klenk H.-P."/>
        </authorList>
    </citation>
    <scope>NUCLEOTIDE SEQUENCE [LARGE SCALE GENOMIC DNA]</scope>
    <source>
        <strain evidence="1 2">DSM 43866</strain>
    </source>
</reference>
<organism evidence="1 2">
    <name type="scientific">Actinoplanes teichomyceticus</name>
    <dbReference type="NCBI Taxonomy" id="1867"/>
    <lineage>
        <taxon>Bacteria</taxon>
        <taxon>Bacillati</taxon>
        <taxon>Actinomycetota</taxon>
        <taxon>Actinomycetes</taxon>
        <taxon>Micromonosporales</taxon>
        <taxon>Micromonosporaceae</taxon>
        <taxon>Actinoplanes</taxon>
    </lineage>
</organism>
<evidence type="ECO:0000313" key="2">
    <source>
        <dbReference type="Proteomes" id="UP000320239"/>
    </source>
</evidence>
<dbReference type="AlphaFoldDB" id="A0A561VSQ9"/>
<dbReference type="RefSeq" id="WP_145830992.1">
    <property type="nucleotide sequence ID" value="NZ_BOMX01000003.1"/>
</dbReference>
<keyword evidence="2" id="KW-1185">Reference proteome</keyword>
<gene>
    <name evidence="1" type="ORF">FHX34_104953</name>
</gene>
<accession>A0A561VSQ9</accession>
<evidence type="ECO:0000313" key="1">
    <source>
        <dbReference type="EMBL" id="TWG14647.1"/>
    </source>
</evidence>
<comment type="caution">
    <text evidence="1">The sequence shown here is derived from an EMBL/GenBank/DDBJ whole genome shotgun (WGS) entry which is preliminary data.</text>
</comment>
<proteinExistence type="predicted"/>
<protein>
    <recommendedName>
        <fullName evidence="3">RNA polymerase sigma-70 factor (ECF subfamily)</fullName>
    </recommendedName>
</protein>